<dbReference type="Gene3D" id="3.30.70.2970">
    <property type="entry name" value="Protein of unknown function (DUF541), domain 2"/>
    <property type="match status" value="1"/>
</dbReference>
<sequence length="239" mass="26684">MKKVLLIIAVIWTGCTTVNAQSKASEHHIAVTGKSEISIKPDEAIINVRLKNKAMKASDASAMLNKKTNEIEAQLKNSKVKDYELTTSNYTVNVNRIYTKGTSKDSGYVASQNLKVTLSNPLEDLVKVVEVLNKNEKIMFDVNFSISEKMAEKYEAQLLEEALHDAREKAELIASTMSLDHLSVASINYSSNTPITFPRPVQMQYMRVEKSMAADQEPSFSPEEQKLTDEVNVIFSFGD</sequence>
<accession>A0A2Z4ILU4</accession>
<protein>
    <submittedName>
        <fullName evidence="2">SIMPL domain-containing protein</fullName>
    </submittedName>
</protein>
<dbReference type="Pfam" id="PF04402">
    <property type="entry name" value="SIMPL"/>
    <property type="match status" value="1"/>
</dbReference>
<dbReference type="GO" id="GO:0006974">
    <property type="term" value="P:DNA damage response"/>
    <property type="evidence" value="ECO:0007669"/>
    <property type="project" value="TreeGrafter"/>
</dbReference>
<reference evidence="2 3" key="1">
    <citation type="submission" date="2018-06" db="EMBL/GenBank/DDBJ databases">
        <title>Echinicola strongylocentroti sp. nov., isolated from a sea urchin Strongylocentrotus intermedius.</title>
        <authorList>
            <person name="Bae S.S."/>
        </authorList>
    </citation>
    <scope>NUCLEOTIDE SEQUENCE [LARGE SCALE GENOMIC DNA]</scope>
    <source>
        <strain evidence="2 3">MEBiC08714</strain>
    </source>
</reference>
<dbReference type="AlphaFoldDB" id="A0A2Z4ILU4"/>
<dbReference type="PANTHER" id="PTHR34387:SF2">
    <property type="entry name" value="SLR1258 PROTEIN"/>
    <property type="match status" value="1"/>
</dbReference>
<evidence type="ECO:0000313" key="2">
    <source>
        <dbReference type="EMBL" id="AWW31687.1"/>
    </source>
</evidence>
<dbReference type="PROSITE" id="PS51257">
    <property type="entry name" value="PROKAR_LIPOPROTEIN"/>
    <property type="match status" value="1"/>
</dbReference>
<dbReference type="Proteomes" id="UP000248688">
    <property type="component" value="Chromosome"/>
</dbReference>
<dbReference type="EMBL" id="CP030041">
    <property type="protein sequence ID" value="AWW31687.1"/>
    <property type="molecule type" value="Genomic_DNA"/>
</dbReference>
<feature type="chain" id="PRO_5016324990" evidence="1">
    <location>
        <begin position="21"/>
        <end position="239"/>
    </location>
</feature>
<dbReference type="OrthoDB" id="838701at2"/>
<evidence type="ECO:0000256" key="1">
    <source>
        <dbReference type="SAM" id="SignalP"/>
    </source>
</evidence>
<dbReference type="RefSeq" id="WP_112785062.1">
    <property type="nucleotide sequence ID" value="NZ_CP030041.1"/>
</dbReference>
<gene>
    <name evidence="2" type="ORF">DN752_16990</name>
</gene>
<proteinExistence type="predicted"/>
<keyword evidence="3" id="KW-1185">Reference proteome</keyword>
<name>A0A2Z4ILU4_9BACT</name>
<dbReference type="Gene3D" id="3.30.110.170">
    <property type="entry name" value="Protein of unknown function (DUF541), domain 1"/>
    <property type="match status" value="1"/>
</dbReference>
<evidence type="ECO:0000313" key="3">
    <source>
        <dbReference type="Proteomes" id="UP000248688"/>
    </source>
</evidence>
<feature type="signal peptide" evidence="1">
    <location>
        <begin position="1"/>
        <end position="20"/>
    </location>
</feature>
<dbReference type="KEGG" id="est:DN752_16990"/>
<dbReference type="PANTHER" id="PTHR34387">
    <property type="entry name" value="SLR1258 PROTEIN"/>
    <property type="match status" value="1"/>
</dbReference>
<organism evidence="2 3">
    <name type="scientific">Echinicola strongylocentroti</name>
    <dbReference type="NCBI Taxonomy" id="1795355"/>
    <lineage>
        <taxon>Bacteria</taxon>
        <taxon>Pseudomonadati</taxon>
        <taxon>Bacteroidota</taxon>
        <taxon>Cytophagia</taxon>
        <taxon>Cytophagales</taxon>
        <taxon>Cyclobacteriaceae</taxon>
        <taxon>Echinicola</taxon>
    </lineage>
</organism>
<dbReference type="InterPro" id="IPR052022">
    <property type="entry name" value="26kDa_periplasmic_antigen"/>
</dbReference>
<dbReference type="InterPro" id="IPR007497">
    <property type="entry name" value="SIMPL/DUF541"/>
</dbReference>
<keyword evidence="1" id="KW-0732">Signal</keyword>